<evidence type="ECO:0000256" key="4">
    <source>
        <dbReference type="ARBA" id="ARBA00023163"/>
    </source>
</evidence>
<dbReference type="SUPFAM" id="SSF88659">
    <property type="entry name" value="Sigma3 and sigma4 domains of RNA polymerase sigma factors"/>
    <property type="match status" value="1"/>
</dbReference>
<dbReference type="InterPro" id="IPR013324">
    <property type="entry name" value="RNA_pol_sigma_r3/r4-like"/>
</dbReference>
<reference evidence="7 8" key="1">
    <citation type="submission" date="2021-05" db="EMBL/GenBank/DDBJ databases">
        <title>A Polyphasic approach of four new species of the genus Ohtaekwangia: Ohtaekwangia histidinii sp. nov., Ohtaekwangia cretensis sp. nov., Ohtaekwangia indiensis sp. nov., Ohtaekwangia reichenbachii sp. nov. from diverse environment.</title>
        <authorList>
            <person name="Octaviana S."/>
        </authorList>
    </citation>
    <scope>NUCLEOTIDE SEQUENCE [LARGE SCALE GENOMIC DNA]</scope>
    <source>
        <strain evidence="7 8">PWU37</strain>
    </source>
</reference>
<dbReference type="AlphaFoldDB" id="A0AAP2DB04"/>
<accession>A0AAP2DB04</accession>
<dbReference type="SUPFAM" id="SSF88946">
    <property type="entry name" value="Sigma2 domain of RNA polymerase sigma factors"/>
    <property type="match status" value="1"/>
</dbReference>
<dbReference type="InterPro" id="IPR036388">
    <property type="entry name" value="WH-like_DNA-bd_sf"/>
</dbReference>
<gene>
    <name evidence="7" type="ORF">KK078_18610</name>
</gene>
<sequence length="196" mass="23018">MSKGDTQLDDNIWRSFKDGDKAAFAALYRFYVGALLNYGSKISGDRTLVEDSIQDLFFELWNTRERITEPNSIKFYLFKALRYKIQRNTKSNDFTNTLDLDLFENLASPSHESKLIRFEVQSQQMENLRALISQLPKRQQEAINLRYYHDFSNEEIAKIMGVNYQSAANFIFQAIRKLKVNLKVSVTSFFIFLNFF</sequence>
<comment type="caution">
    <text evidence="7">The sequence shown here is derived from an EMBL/GenBank/DDBJ whole genome shotgun (WGS) entry which is preliminary data.</text>
</comment>
<dbReference type="CDD" id="cd06171">
    <property type="entry name" value="Sigma70_r4"/>
    <property type="match status" value="1"/>
</dbReference>
<dbReference type="RefSeq" id="WP_254091813.1">
    <property type="nucleotide sequence ID" value="NZ_JAHESC010000028.1"/>
</dbReference>
<keyword evidence="2" id="KW-0805">Transcription regulation</keyword>
<dbReference type="PANTHER" id="PTHR43133:SF46">
    <property type="entry name" value="RNA POLYMERASE SIGMA-70 FACTOR ECF SUBFAMILY"/>
    <property type="match status" value="1"/>
</dbReference>
<keyword evidence="3" id="KW-0731">Sigma factor</keyword>
<dbReference type="Gene3D" id="1.10.10.10">
    <property type="entry name" value="Winged helix-like DNA-binding domain superfamily/Winged helix DNA-binding domain"/>
    <property type="match status" value="1"/>
</dbReference>
<feature type="domain" description="RNA polymerase sigma-70 region 2" evidence="5">
    <location>
        <begin position="27"/>
        <end position="91"/>
    </location>
</feature>
<dbReference type="InterPro" id="IPR013249">
    <property type="entry name" value="RNA_pol_sigma70_r4_t2"/>
</dbReference>
<evidence type="ECO:0000256" key="2">
    <source>
        <dbReference type="ARBA" id="ARBA00023015"/>
    </source>
</evidence>
<dbReference type="Pfam" id="PF04542">
    <property type="entry name" value="Sigma70_r2"/>
    <property type="match status" value="1"/>
</dbReference>
<proteinExistence type="inferred from homology"/>
<evidence type="ECO:0000259" key="6">
    <source>
        <dbReference type="Pfam" id="PF08281"/>
    </source>
</evidence>
<dbReference type="Gene3D" id="1.10.1740.10">
    <property type="match status" value="1"/>
</dbReference>
<dbReference type="NCBIfam" id="TIGR02937">
    <property type="entry name" value="sigma70-ECF"/>
    <property type="match status" value="1"/>
</dbReference>
<dbReference type="InterPro" id="IPR007627">
    <property type="entry name" value="RNA_pol_sigma70_r2"/>
</dbReference>
<dbReference type="GO" id="GO:0016987">
    <property type="term" value="F:sigma factor activity"/>
    <property type="evidence" value="ECO:0007669"/>
    <property type="project" value="UniProtKB-KW"/>
</dbReference>
<evidence type="ECO:0000259" key="5">
    <source>
        <dbReference type="Pfam" id="PF04542"/>
    </source>
</evidence>
<dbReference type="InterPro" id="IPR013325">
    <property type="entry name" value="RNA_pol_sigma_r2"/>
</dbReference>
<keyword evidence="4" id="KW-0804">Transcription</keyword>
<evidence type="ECO:0000313" key="8">
    <source>
        <dbReference type="Proteomes" id="UP001319180"/>
    </source>
</evidence>
<dbReference type="InterPro" id="IPR014284">
    <property type="entry name" value="RNA_pol_sigma-70_dom"/>
</dbReference>
<evidence type="ECO:0000256" key="1">
    <source>
        <dbReference type="ARBA" id="ARBA00010641"/>
    </source>
</evidence>
<dbReference type="GO" id="GO:0003677">
    <property type="term" value="F:DNA binding"/>
    <property type="evidence" value="ECO:0007669"/>
    <property type="project" value="InterPro"/>
</dbReference>
<evidence type="ECO:0000313" key="7">
    <source>
        <dbReference type="EMBL" id="MBT1688589.1"/>
    </source>
</evidence>
<comment type="similarity">
    <text evidence="1">Belongs to the sigma-70 factor family. ECF subfamily.</text>
</comment>
<feature type="domain" description="RNA polymerase sigma factor 70 region 4 type 2" evidence="6">
    <location>
        <begin position="126"/>
        <end position="178"/>
    </location>
</feature>
<name>A0AAP2DB04_9BACT</name>
<organism evidence="7 8">
    <name type="scientific">Dawidia soli</name>
    <dbReference type="NCBI Taxonomy" id="2782352"/>
    <lineage>
        <taxon>Bacteria</taxon>
        <taxon>Pseudomonadati</taxon>
        <taxon>Bacteroidota</taxon>
        <taxon>Cytophagia</taxon>
        <taxon>Cytophagales</taxon>
        <taxon>Chryseotaleaceae</taxon>
        <taxon>Dawidia</taxon>
    </lineage>
</organism>
<protein>
    <submittedName>
        <fullName evidence="7">Sigma-70 family RNA polymerase sigma factor</fullName>
    </submittedName>
</protein>
<evidence type="ECO:0000256" key="3">
    <source>
        <dbReference type="ARBA" id="ARBA00023082"/>
    </source>
</evidence>
<dbReference type="InterPro" id="IPR039425">
    <property type="entry name" value="RNA_pol_sigma-70-like"/>
</dbReference>
<dbReference type="EMBL" id="JAHESC010000028">
    <property type="protein sequence ID" value="MBT1688589.1"/>
    <property type="molecule type" value="Genomic_DNA"/>
</dbReference>
<dbReference type="PANTHER" id="PTHR43133">
    <property type="entry name" value="RNA POLYMERASE ECF-TYPE SIGMA FACTO"/>
    <property type="match status" value="1"/>
</dbReference>
<dbReference type="GO" id="GO:0006352">
    <property type="term" value="P:DNA-templated transcription initiation"/>
    <property type="evidence" value="ECO:0007669"/>
    <property type="project" value="InterPro"/>
</dbReference>
<dbReference type="Proteomes" id="UP001319180">
    <property type="component" value="Unassembled WGS sequence"/>
</dbReference>
<keyword evidence="8" id="KW-1185">Reference proteome</keyword>
<dbReference type="Pfam" id="PF08281">
    <property type="entry name" value="Sigma70_r4_2"/>
    <property type="match status" value="1"/>
</dbReference>